<evidence type="ECO:0008006" key="5">
    <source>
        <dbReference type="Google" id="ProtNLM"/>
    </source>
</evidence>
<comment type="caution">
    <text evidence="3">The sequence shown here is derived from an EMBL/GenBank/DDBJ whole genome shotgun (WGS) entry which is preliminary data.</text>
</comment>
<protein>
    <recommendedName>
        <fullName evidence="5">Mannosyl-glycoprotein endo-beta-N-acetylglucosamidase-like domain-containing protein</fullName>
    </recommendedName>
</protein>
<evidence type="ECO:0000313" key="4">
    <source>
        <dbReference type="Proteomes" id="UP000597444"/>
    </source>
</evidence>
<keyword evidence="4" id="KW-1185">Reference proteome</keyword>
<feature type="transmembrane region" description="Helical" evidence="2">
    <location>
        <begin position="242"/>
        <end position="262"/>
    </location>
</feature>
<dbReference type="RefSeq" id="WP_220204276.1">
    <property type="nucleotide sequence ID" value="NZ_BNJK01000001.1"/>
</dbReference>
<feature type="compositionally biased region" description="Low complexity" evidence="1">
    <location>
        <begin position="217"/>
        <end position="227"/>
    </location>
</feature>
<reference evidence="3" key="1">
    <citation type="submission" date="2020-10" db="EMBL/GenBank/DDBJ databases">
        <title>Taxonomic study of unclassified bacteria belonging to the class Ktedonobacteria.</title>
        <authorList>
            <person name="Yabe S."/>
            <person name="Wang C.M."/>
            <person name="Zheng Y."/>
            <person name="Sakai Y."/>
            <person name="Cavaletti L."/>
            <person name="Monciardini P."/>
            <person name="Donadio S."/>
        </authorList>
    </citation>
    <scope>NUCLEOTIDE SEQUENCE</scope>
    <source>
        <strain evidence="3">ID150040</strain>
    </source>
</reference>
<keyword evidence="2" id="KW-0472">Membrane</keyword>
<keyword evidence="2" id="KW-1133">Transmembrane helix</keyword>
<gene>
    <name evidence="3" type="ORF">KSF_035430</name>
</gene>
<feature type="region of interest" description="Disordered" evidence="1">
    <location>
        <begin position="208"/>
        <end position="227"/>
    </location>
</feature>
<evidence type="ECO:0000313" key="3">
    <source>
        <dbReference type="EMBL" id="GHO93495.1"/>
    </source>
</evidence>
<evidence type="ECO:0000256" key="2">
    <source>
        <dbReference type="SAM" id="Phobius"/>
    </source>
</evidence>
<evidence type="ECO:0000256" key="1">
    <source>
        <dbReference type="SAM" id="MobiDB-lite"/>
    </source>
</evidence>
<keyword evidence="2" id="KW-0812">Transmembrane</keyword>
<proteinExistence type="predicted"/>
<dbReference type="EMBL" id="BNJK01000001">
    <property type="protein sequence ID" value="GHO93495.1"/>
    <property type="molecule type" value="Genomic_DNA"/>
</dbReference>
<accession>A0A8J3IMQ6</accession>
<dbReference type="Proteomes" id="UP000597444">
    <property type="component" value="Unassembled WGS sequence"/>
</dbReference>
<feature type="region of interest" description="Disordered" evidence="1">
    <location>
        <begin position="395"/>
        <end position="422"/>
    </location>
</feature>
<sequence>MMIQSVQRKPSRSHIALLLSTLLILLSGGVTLAWQIAQGQSSRADGGNIVGPPTLPAETVDKIFASVGSPMAGTGKVVEQAARAANIDDAFALAVWWVETNDGQAGVGLNNRNPGAVQGTNGYIFYPSYAAAAADWFTVLRSRYVNRGLTSVYTICYPYVGTSTSLEWANKVVNNMLRYRGEAPPPTPTPTLGHAPIALQFEAAHNPEADTSRQARTEQQPTAATQTQTPVMTGNALPQNSLLLVIGGLMVALLLAVAGLGVRRRTATVMEVEKVTEALEPGIELPPLYVNEFSPIAEPLSSPAFPWWEQSQQAQPIKEPISSADGLFATTSARGNIFSFAAEPVLVIDGVPQLSFDEQPVFTGSAGGPQSIGGVPQLSFDEPIAIRQPQYRPGLSLPGLVPDNGSAQPQLESVSAGPARTGGGLLRRYAMEQAGGR</sequence>
<dbReference type="AlphaFoldDB" id="A0A8J3IMQ6"/>
<name>A0A8J3IMQ6_9CHLR</name>
<organism evidence="3 4">
    <name type="scientific">Reticulibacter mediterranei</name>
    <dbReference type="NCBI Taxonomy" id="2778369"/>
    <lineage>
        <taxon>Bacteria</taxon>
        <taxon>Bacillati</taxon>
        <taxon>Chloroflexota</taxon>
        <taxon>Ktedonobacteria</taxon>
        <taxon>Ktedonobacterales</taxon>
        <taxon>Reticulibacteraceae</taxon>
        <taxon>Reticulibacter</taxon>
    </lineage>
</organism>